<keyword evidence="1" id="KW-0805">Transcription regulation</keyword>
<dbReference type="AlphaFoldDB" id="A9NVV7"/>
<dbReference type="PANTHER" id="PTHR31744">
    <property type="entry name" value="PROTEIN CUP-SHAPED COTYLEDON 2-RELATED"/>
    <property type="match status" value="1"/>
</dbReference>
<dbReference type="EMBL" id="EF085463">
    <property type="protein sequence ID" value="ABK24768.1"/>
    <property type="molecule type" value="mRNA"/>
</dbReference>
<evidence type="ECO:0000256" key="2">
    <source>
        <dbReference type="ARBA" id="ARBA00023163"/>
    </source>
</evidence>
<sequence>MKMEMNVGQRGFNEKPIELPGFRFHPTEQELVGFYLKRMVQGRLHNFNFIPVLDLYRYDPWDLSSFSSLGEREMFFFVPRDERCQNNRGRPNRMTASGYWKATGSDRSVHDDNAKCIGLKKTLVFYRGRAPRGQKTDWIMNEYRLPDYSDNDKLKKEVVLCRIYKKATPLKWLEQQAMNQTEVTSTYEDLDCISQDSLPSPAKINDNKRVQEAKSICVRDSDYVACDEFTTEPSSSPRDNVTKSDITCCLGSAVDSDLMESTVCGGFIDPDFPVFVDDCERNEEFSSLMTMLNSSSSSSSVECCCWEPLLIPEMAEEPSLFQITKPSMDFRNEEAGSDGNWIYMDRISFSP</sequence>
<dbReference type="GO" id="GO:0003677">
    <property type="term" value="F:DNA binding"/>
    <property type="evidence" value="ECO:0007669"/>
    <property type="project" value="InterPro"/>
</dbReference>
<dbReference type="PROSITE" id="PS51005">
    <property type="entry name" value="NAC"/>
    <property type="match status" value="1"/>
</dbReference>
<dbReference type="GO" id="GO:0006355">
    <property type="term" value="P:regulation of DNA-templated transcription"/>
    <property type="evidence" value="ECO:0007669"/>
    <property type="project" value="InterPro"/>
</dbReference>
<feature type="domain" description="NAC" evidence="4">
    <location>
        <begin position="18"/>
        <end position="166"/>
    </location>
</feature>
<keyword evidence="2" id="KW-0804">Transcription</keyword>
<proteinExistence type="evidence at transcript level"/>
<protein>
    <recommendedName>
        <fullName evidence="4">NAC domain-containing protein</fullName>
    </recommendedName>
</protein>
<evidence type="ECO:0000256" key="1">
    <source>
        <dbReference type="ARBA" id="ARBA00023015"/>
    </source>
</evidence>
<accession>A9NVV7</accession>
<dbReference type="PANTHER" id="PTHR31744:SF194">
    <property type="entry name" value="OS01G0888300 PROTEIN"/>
    <property type="match status" value="1"/>
</dbReference>
<dbReference type="SUPFAM" id="SSF101941">
    <property type="entry name" value="NAC domain"/>
    <property type="match status" value="1"/>
</dbReference>
<keyword evidence="3" id="KW-0539">Nucleus</keyword>
<dbReference type="Gene3D" id="2.170.150.80">
    <property type="entry name" value="NAC domain"/>
    <property type="match status" value="1"/>
</dbReference>
<organism evidence="5">
    <name type="scientific">Picea sitchensis</name>
    <name type="common">Sitka spruce</name>
    <name type="synonym">Pinus sitchensis</name>
    <dbReference type="NCBI Taxonomy" id="3332"/>
    <lineage>
        <taxon>Eukaryota</taxon>
        <taxon>Viridiplantae</taxon>
        <taxon>Streptophyta</taxon>
        <taxon>Embryophyta</taxon>
        <taxon>Tracheophyta</taxon>
        <taxon>Spermatophyta</taxon>
        <taxon>Pinopsida</taxon>
        <taxon>Pinidae</taxon>
        <taxon>Conifers I</taxon>
        <taxon>Pinales</taxon>
        <taxon>Pinaceae</taxon>
        <taxon>Picea</taxon>
    </lineage>
</organism>
<dbReference type="InterPro" id="IPR003441">
    <property type="entry name" value="NAC-dom"/>
</dbReference>
<evidence type="ECO:0000259" key="4">
    <source>
        <dbReference type="PROSITE" id="PS51005"/>
    </source>
</evidence>
<dbReference type="Pfam" id="PF02365">
    <property type="entry name" value="NAM"/>
    <property type="match status" value="1"/>
</dbReference>
<evidence type="ECO:0000313" key="5">
    <source>
        <dbReference type="EMBL" id="ABK24768.1"/>
    </source>
</evidence>
<dbReference type="InterPro" id="IPR036093">
    <property type="entry name" value="NAC_dom_sf"/>
</dbReference>
<reference evidence="5" key="1">
    <citation type="journal article" date="2008" name="BMC Genomics">
        <title>A conifer genomics resource of 200,000 spruce (Picea spp.) ESTs and 6,464 high-quality, sequence-finished full-length cDNAs for Sitka spruce (Picea sitchensis).</title>
        <authorList>
            <person name="Ralph S.G."/>
            <person name="Chun H.J."/>
            <person name="Kolosova N."/>
            <person name="Cooper D."/>
            <person name="Oddy C."/>
            <person name="Ritland C.E."/>
            <person name="Kirkpatrick R."/>
            <person name="Moore R."/>
            <person name="Barber S."/>
            <person name="Holt R.A."/>
            <person name="Jones S.J."/>
            <person name="Marra M.A."/>
            <person name="Douglas C.J."/>
            <person name="Ritland K."/>
            <person name="Bohlmann J."/>
        </authorList>
    </citation>
    <scope>NUCLEOTIDE SEQUENCE</scope>
    <source>
        <tissue evidence="5">Green portion of the leader tissue</tissue>
    </source>
</reference>
<evidence type="ECO:0000256" key="3">
    <source>
        <dbReference type="ARBA" id="ARBA00023242"/>
    </source>
</evidence>
<name>A9NVV7_PICSI</name>